<organism evidence="1">
    <name type="scientific">Myoviridae sp. ctQQg4</name>
    <dbReference type="NCBI Taxonomy" id="2827686"/>
    <lineage>
        <taxon>Viruses</taxon>
        <taxon>Duplodnaviria</taxon>
        <taxon>Heunggongvirae</taxon>
        <taxon>Uroviricota</taxon>
        <taxon>Caudoviricetes</taxon>
    </lineage>
</organism>
<accession>A0A8S5T9G1</accession>
<sequence>MPINWNEVDKTRLEYIQKRAIAEANYQAYLNKRDNKSFLYRLFNPLKAPEGLSDYNTFSLYKNYFYYLNIPNKDKIEIANLLSLPSELKNNIMKYLSPNEGIHVICDREEEFLYVDDNEENRKRLDKAVTLIEKYLDNEKAAQEARQKEAEAFIDNYINNKDTK</sequence>
<evidence type="ECO:0000313" key="1">
    <source>
        <dbReference type="EMBL" id="DAF59394.1"/>
    </source>
</evidence>
<proteinExistence type="predicted"/>
<name>A0A8S5T9G1_9CAUD</name>
<protein>
    <submittedName>
        <fullName evidence="1">Uncharacterized protein</fullName>
    </submittedName>
</protein>
<reference evidence="1" key="1">
    <citation type="journal article" date="2021" name="Proc. Natl. Acad. Sci. U.S.A.">
        <title>A Catalog of Tens of Thousands of Viruses from Human Metagenomes Reveals Hidden Associations with Chronic Diseases.</title>
        <authorList>
            <person name="Tisza M.J."/>
            <person name="Buck C.B."/>
        </authorList>
    </citation>
    <scope>NUCLEOTIDE SEQUENCE</scope>
    <source>
        <strain evidence="1">CtQQg4</strain>
    </source>
</reference>
<dbReference type="EMBL" id="BK032769">
    <property type="protein sequence ID" value="DAF59394.1"/>
    <property type="molecule type" value="Genomic_DNA"/>
</dbReference>